<proteinExistence type="predicted"/>
<feature type="transmembrane region" description="Helical" evidence="1">
    <location>
        <begin position="230"/>
        <end position="251"/>
    </location>
</feature>
<accession>A0A1H0W3U4</accession>
<sequence length="258" mass="28511">MKMSAITFILFLMLTFVLIVPVSAKNSTNVPDDVQQFAQASGIELFKTSASSDPEGFGFSSIDELNQIELGDGFPVYYVDYMKLKKDKSIKELKNMLKPTENWRFFVTTNGQPKSFITVGYENSNLTVVEYGGKSSGLGEAYEQVKRENPSDITLVEDSGNKYFVINKDKQLYVVSDVSEFNSNEPNYDLVPSEKLVEKIKKAPILSDSYVDDGTIGGSGTEHLSESPSLVQPLLISLATAIAGTVLFITVRKRISKP</sequence>
<reference evidence="3" key="1">
    <citation type="submission" date="2016-10" db="EMBL/GenBank/DDBJ databases">
        <authorList>
            <person name="Varghese N."/>
            <person name="Submissions S."/>
        </authorList>
    </citation>
    <scope>NUCLEOTIDE SEQUENCE [LARGE SCALE GENOMIC DNA]</scope>
    <source>
        <strain evidence="3">IBRC-M10078</strain>
    </source>
</reference>
<gene>
    <name evidence="2" type="ORF">SAMN05216565_10916</name>
</gene>
<keyword evidence="1" id="KW-1133">Transmembrane helix</keyword>
<organism evidence="2 3">
    <name type="scientific">Litchfieldia salsa</name>
    <dbReference type="NCBI Taxonomy" id="930152"/>
    <lineage>
        <taxon>Bacteria</taxon>
        <taxon>Bacillati</taxon>
        <taxon>Bacillota</taxon>
        <taxon>Bacilli</taxon>
        <taxon>Bacillales</taxon>
        <taxon>Bacillaceae</taxon>
        <taxon>Litchfieldia</taxon>
    </lineage>
</organism>
<protein>
    <submittedName>
        <fullName evidence="2">Uncharacterized protein</fullName>
    </submittedName>
</protein>
<dbReference type="AlphaFoldDB" id="A0A1H0W3U4"/>
<evidence type="ECO:0000313" key="2">
    <source>
        <dbReference type="EMBL" id="SDP85161.1"/>
    </source>
</evidence>
<dbReference type="RefSeq" id="WP_090856530.1">
    <property type="nucleotide sequence ID" value="NZ_FNJU01000009.1"/>
</dbReference>
<dbReference type="OrthoDB" id="2567995at2"/>
<dbReference type="EMBL" id="FNJU01000009">
    <property type="protein sequence ID" value="SDP85161.1"/>
    <property type="molecule type" value="Genomic_DNA"/>
</dbReference>
<keyword evidence="1" id="KW-0472">Membrane</keyword>
<name>A0A1H0W3U4_9BACI</name>
<keyword evidence="3" id="KW-1185">Reference proteome</keyword>
<keyword evidence="1" id="KW-0812">Transmembrane</keyword>
<evidence type="ECO:0000313" key="3">
    <source>
        <dbReference type="Proteomes" id="UP000199159"/>
    </source>
</evidence>
<evidence type="ECO:0000256" key="1">
    <source>
        <dbReference type="SAM" id="Phobius"/>
    </source>
</evidence>
<dbReference type="Proteomes" id="UP000199159">
    <property type="component" value="Unassembled WGS sequence"/>
</dbReference>